<dbReference type="Proteomes" id="UP000234855">
    <property type="component" value="Unassembled WGS sequence"/>
</dbReference>
<dbReference type="Proteomes" id="UP000663067">
    <property type="component" value="Chromosome"/>
</dbReference>
<dbReference type="EMBL" id="CP071591">
    <property type="protein sequence ID" value="QSY57731.1"/>
    <property type="molecule type" value="Genomic_DNA"/>
</dbReference>
<dbReference type="RefSeq" id="WP_101625504.1">
    <property type="nucleotide sequence ID" value="NZ_CP071591.1"/>
</dbReference>
<evidence type="ECO:0000313" key="3">
    <source>
        <dbReference type="Proteomes" id="UP000234855"/>
    </source>
</evidence>
<sequence length="68" mass="8031">MNTELDQAIEQKLEELERILPAEKEPHFPREERRYALEQVASIEKSLKAKIEAVRKADSLELYQISMF</sequence>
<proteinExistence type="predicted"/>
<evidence type="ECO:0000313" key="4">
    <source>
        <dbReference type="Proteomes" id="UP000663067"/>
    </source>
</evidence>
<organism evidence="1 3">
    <name type="scientific">Bifidobacterium imperatoris</name>
    <dbReference type="NCBI Taxonomy" id="2020965"/>
    <lineage>
        <taxon>Bacteria</taxon>
        <taxon>Bacillati</taxon>
        <taxon>Actinomycetota</taxon>
        <taxon>Actinomycetes</taxon>
        <taxon>Bifidobacteriales</taxon>
        <taxon>Bifidobacteriaceae</taxon>
        <taxon>Bifidobacterium</taxon>
    </lineage>
</organism>
<accession>A0A2N5IT65</accession>
<protein>
    <submittedName>
        <fullName evidence="1">Uncharacterized protein</fullName>
    </submittedName>
</protein>
<gene>
    <name evidence="2" type="ORF">BLI708_11155</name>
    <name evidence="1" type="ORF">Tam1G_0721</name>
</gene>
<dbReference type="EMBL" id="NMWV01000010">
    <property type="protein sequence ID" value="PLS25155.1"/>
    <property type="molecule type" value="Genomic_DNA"/>
</dbReference>
<dbReference type="AlphaFoldDB" id="A0A2N5IT65"/>
<name>A0A2N5IT65_9BIFI</name>
<keyword evidence="4" id="KW-1185">Reference proteome</keyword>
<reference evidence="2 4" key="2">
    <citation type="submission" date="2021-03" db="EMBL/GenBank/DDBJ databases">
        <title>Genome sequencing of Bifidobacterium imperatoris JCM 32708.</title>
        <authorList>
            <person name="Kim J."/>
        </authorList>
    </citation>
    <scope>NUCLEOTIDE SEQUENCE [LARGE SCALE GENOMIC DNA]</scope>
    <source>
        <strain evidence="2 4">JCM 32708</strain>
    </source>
</reference>
<evidence type="ECO:0000313" key="2">
    <source>
        <dbReference type="EMBL" id="QSY57731.1"/>
    </source>
</evidence>
<reference evidence="1 3" key="1">
    <citation type="submission" date="2017-07" db="EMBL/GenBank/DDBJ databases">
        <title>Bifidobacterium novel species.</title>
        <authorList>
            <person name="Lugli G.A."/>
            <person name="Milani C."/>
            <person name="Duranti S."/>
            <person name="Mangifesta M."/>
        </authorList>
    </citation>
    <scope>NUCLEOTIDE SEQUENCE [LARGE SCALE GENOMIC DNA]</scope>
    <source>
        <strain evidence="1 3">45</strain>
    </source>
</reference>
<evidence type="ECO:0000313" key="1">
    <source>
        <dbReference type="EMBL" id="PLS25155.1"/>
    </source>
</evidence>